<evidence type="ECO:0000256" key="6">
    <source>
        <dbReference type="ARBA" id="ARBA00022825"/>
    </source>
</evidence>
<protein>
    <recommendedName>
        <fullName evidence="8">Tail specific protease domain-containing protein</fullName>
    </recommendedName>
</protein>
<reference evidence="9 10" key="1">
    <citation type="submission" date="2020-09" db="EMBL/GenBank/DDBJ databases">
        <title>Genome sequences of type strains of Chitinophaga qingshengii and Chitinophaga varians.</title>
        <authorList>
            <person name="Kittiwongwattana C."/>
        </authorList>
    </citation>
    <scope>NUCLEOTIDE SEQUENCE [LARGE SCALE GENOMIC DNA]</scope>
    <source>
        <strain evidence="9 10">JCM 30026</strain>
    </source>
</reference>
<dbReference type="PANTHER" id="PTHR43253:SF1">
    <property type="entry name" value="TRICORN PROTEASE HOMOLOG 2-RELATED"/>
    <property type="match status" value="1"/>
</dbReference>
<dbReference type="Proteomes" id="UP000659124">
    <property type="component" value="Unassembled WGS sequence"/>
</dbReference>
<keyword evidence="10" id="KW-1185">Reference proteome</keyword>
<evidence type="ECO:0000256" key="1">
    <source>
        <dbReference type="ARBA" id="ARBA00004496"/>
    </source>
</evidence>
<dbReference type="Gene3D" id="3.90.226.10">
    <property type="entry name" value="2-enoyl-CoA Hydratase, Chain A, domain 1"/>
    <property type="match status" value="1"/>
</dbReference>
<dbReference type="CDD" id="cd07562">
    <property type="entry name" value="Peptidase_S41_TRI"/>
    <property type="match status" value="1"/>
</dbReference>
<keyword evidence="3" id="KW-0963">Cytoplasm</keyword>
<evidence type="ECO:0000313" key="9">
    <source>
        <dbReference type="EMBL" id="MBC9931182.1"/>
    </source>
</evidence>
<feature type="domain" description="Tail specific protease" evidence="8">
    <location>
        <begin position="156"/>
        <end position="372"/>
    </location>
</feature>
<evidence type="ECO:0000256" key="2">
    <source>
        <dbReference type="ARBA" id="ARBA00008524"/>
    </source>
</evidence>
<keyword evidence="4" id="KW-0645">Protease</keyword>
<feature type="signal peptide" evidence="7">
    <location>
        <begin position="1"/>
        <end position="25"/>
    </location>
</feature>
<evidence type="ECO:0000256" key="5">
    <source>
        <dbReference type="ARBA" id="ARBA00022801"/>
    </source>
</evidence>
<dbReference type="Pfam" id="PF14684">
    <property type="entry name" value="Tricorn_C1"/>
    <property type="match status" value="1"/>
</dbReference>
<accession>A0ABR7TNS0</accession>
<comment type="subcellular location">
    <subcellularLocation>
        <location evidence="1">Cytoplasm</location>
    </subcellularLocation>
</comment>
<dbReference type="PANTHER" id="PTHR43253">
    <property type="entry name" value="TRICORN PROTEASE HOMOLOG 2-RELATED"/>
    <property type="match status" value="1"/>
</dbReference>
<gene>
    <name evidence="9" type="ORF">ICL07_12400</name>
</gene>
<feature type="chain" id="PRO_5047209613" description="Tail specific protease domain-containing protein" evidence="7">
    <location>
        <begin position="26"/>
        <end position="394"/>
    </location>
</feature>
<comment type="caution">
    <text evidence="9">The sequence shown here is derived from an EMBL/GenBank/DDBJ whole genome shotgun (WGS) entry which is preliminary data.</text>
</comment>
<dbReference type="SMART" id="SM00245">
    <property type="entry name" value="TSPc"/>
    <property type="match status" value="1"/>
</dbReference>
<evidence type="ECO:0000256" key="7">
    <source>
        <dbReference type="SAM" id="SignalP"/>
    </source>
</evidence>
<keyword evidence="5" id="KW-0378">Hydrolase</keyword>
<dbReference type="EMBL" id="JACVFC010000001">
    <property type="protein sequence ID" value="MBC9931182.1"/>
    <property type="molecule type" value="Genomic_DNA"/>
</dbReference>
<dbReference type="InterPro" id="IPR005151">
    <property type="entry name" value="Tail-specific_protease"/>
</dbReference>
<keyword evidence="7" id="KW-0732">Signal</keyword>
<evidence type="ECO:0000259" key="8">
    <source>
        <dbReference type="SMART" id="SM00245"/>
    </source>
</evidence>
<dbReference type="InterPro" id="IPR029045">
    <property type="entry name" value="ClpP/crotonase-like_dom_sf"/>
</dbReference>
<dbReference type="PROSITE" id="PS51257">
    <property type="entry name" value="PROKAR_LIPOPROTEIN"/>
    <property type="match status" value="1"/>
</dbReference>
<dbReference type="SUPFAM" id="SSF52096">
    <property type="entry name" value="ClpP/crotonase"/>
    <property type="match status" value="1"/>
</dbReference>
<organism evidence="9 10">
    <name type="scientific">Chitinophaga qingshengii</name>
    <dbReference type="NCBI Taxonomy" id="1569794"/>
    <lineage>
        <taxon>Bacteria</taxon>
        <taxon>Pseudomonadati</taxon>
        <taxon>Bacteroidota</taxon>
        <taxon>Chitinophagia</taxon>
        <taxon>Chitinophagales</taxon>
        <taxon>Chitinophagaceae</taxon>
        <taxon>Chitinophaga</taxon>
    </lineage>
</organism>
<proteinExistence type="inferred from homology"/>
<dbReference type="Pfam" id="PF03572">
    <property type="entry name" value="Peptidase_S41"/>
    <property type="match status" value="1"/>
</dbReference>
<dbReference type="Gene3D" id="3.30.750.44">
    <property type="match status" value="1"/>
</dbReference>
<evidence type="ECO:0000313" key="10">
    <source>
        <dbReference type="Proteomes" id="UP000659124"/>
    </source>
</evidence>
<keyword evidence="6" id="KW-0720">Serine protease</keyword>
<evidence type="ECO:0000256" key="4">
    <source>
        <dbReference type="ARBA" id="ARBA00022670"/>
    </source>
</evidence>
<dbReference type="InterPro" id="IPR012393">
    <property type="entry name" value="Tricorn_protease"/>
</dbReference>
<evidence type="ECO:0000256" key="3">
    <source>
        <dbReference type="ARBA" id="ARBA00022490"/>
    </source>
</evidence>
<comment type="similarity">
    <text evidence="2">Belongs to the peptidase S41B family.</text>
</comment>
<dbReference type="InterPro" id="IPR028204">
    <property type="entry name" value="Tricorn_C1"/>
</dbReference>
<sequence length="394" mass="44472">MKMKKSPVIYLLPLLLMLMMTAACRKDLPQLNDPRDYVSANFNEVFDAFWTGMNNNYVFWNIDTVNWDQVYRTYKPLFAKLNVNDSNDVRKAYTYFKQMTAGLVDSHYDISFADTWLADSASVNPAFQRKIANPDFHPPISIFHFYDTIPRHYLSAGVRGFTNTPDKKQYVAVSGTINQNILYLFFSGFNLKTLFNTDTMNGVKRVEQYFFDNLAQRTDLKGVIIDVRGNGGGDLADLNFLLGKMTTRQLQFGYTRSKQGNGRLDYSPWAPAYVTPQPGAKAVTVPIVMLADAWSVSMAEMTTMAVKTMPNGHFVGERTWGANGPLTGNKFYNGGQFSTGWLNLVYTSSLMFKYKDGTIYEGVGFPPDITVPYNPAALKMGRDLQLEAALNLIH</sequence>
<dbReference type="RefSeq" id="WP_188088215.1">
    <property type="nucleotide sequence ID" value="NZ_JACVFC010000001.1"/>
</dbReference>
<name>A0ABR7TNS0_9BACT</name>